<protein>
    <recommendedName>
        <fullName evidence="9">Ferrochelatase</fullName>
        <ecNumber evidence="9">4.98.1.1</ecNumber>
    </recommendedName>
    <alternativeName>
        <fullName evidence="9">Heme synthase</fullName>
    </alternativeName>
    <alternativeName>
        <fullName evidence="9">Protoheme ferro-lyase</fullName>
    </alternativeName>
</protein>
<dbReference type="GO" id="GO:0046872">
    <property type="term" value="F:metal ion binding"/>
    <property type="evidence" value="ECO:0007669"/>
    <property type="project" value="UniProtKB-KW"/>
</dbReference>
<gene>
    <name evidence="9 11" type="primary">hemH</name>
    <name evidence="11" type="ORF">N479_09995</name>
</gene>
<evidence type="ECO:0000256" key="9">
    <source>
        <dbReference type="HAMAP-Rule" id="MF_00323"/>
    </source>
</evidence>
<feature type="binding site" evidence="9">
    <location>
        <position position="213"/>
    </location>
    <ligand>
        <name>Fe(2+)</name>
        <dbReference type="ChEBI" id="CHEBI:29033"/>
    </ligand>
</feature>
<dbReference type="AlphaFoldDB" id="A0A0F6AEI2"/>
<keyword evidence="7 9" id="KW-0627">Porphyrin biosynthesis</keyword>
<dbReference type="GO" id="GO:0005737">
    <property type="term" value="C:cytoplasm"/>
    <property type="evidence" value="ECO:0007669"/>
    <property type="project" value="UniProtKB-SubCell"/>
</dbReference>
<dbReference type="CDD" id="cd03411">
    <property type="entry name" value="Ferrochelatase_N"/>
    <property type="match status" value="1"/>
</dbReference>
<dbReference type="UniPathway" id="UPA00252">
    <property type="reaction ID" value="UER00325"/>
</dbReference>
<evidence type="ECO:0000256" key="2">
    <source>
        <dbReference type="ARBA" id="ARBA00022490"/>
    </source>
</evidence>
<sequence>MSRFSAITDNPHENRFNNKVGVLVTNLGSPDAATTQALRVYLREFLSDPRIVEIPRIIWMMILHGIILRIRPSRSAKAYQSIWTAQGSPLIDITKKQCQKLREYLIQQNHTDVEIVMAMRYGNPSIEAGLEELREKGITKIVVLPLYPQYSSATTGSTFDAVSRVLTKWRWVPELHFINGYHGNEQYIMSLSNSVQEYLDNNPTPDKILFSYHGTPKKFLTNGDPYHCFCHLTTNAVVAKLGLDKNKVMTTFQSRFGREEWLKPYTDFTLKELAQSGTKHIAILSPAFSADCLETLEELEEENREYFIEAGGQRYDYIPALNDRDDHIEAFYDILKPHI</sequence>
<dbReference type="InterPro" id="IPR001015">
    <property type="entry name" value="Ferrochelatase"/>
</dbReference>
<keyword evidence="5 9" id="KW-0350">Heme biosynthesis</keyword>
<evidence type="ECO:0000256" key="10">
    <source>
        <dbReference type="RuleBase" id="RU004185"/>
    </source>
</evidence>
<comment type="subcellular location">
    <subcellularLocation>
        <location evidence="9">Cytoplasm</location>
    </subcellularLocation>
</comment>
<evidence type="ECO:0000256" key="7">
    <source>
        <dbReference type="ARBA" id="ARBA00023244"/>
    </source>
</evidence>
<evidence type="ECO:0000256" key="1">
    <source>
        <dbReference type="ARBA" id="ARBA00007718"/>
    </source>
</evidence>
<comment type="similarity">
    <text evidence="1 9 10">Belongs to the ferrochelatase family.</text>
</comment>
<keyword evidence="3 9" id="KW-0479">Metal-binding</keyword>
<dbReference type="Gene3D" id="3.40.50.1400">
    <property type="match status" value="2"/>
</dbReference>
<dbReference type="EMBL" id="AUXW01000138">
    <property type="protein sequence ID" value="KKE84221.1"/>
    <property type="molecule type" value="Genomic_DNA"/>
</dbReference>
<dbReference type="PANTHER" id="PTHR11108:SF1">
    <property type="entry name" value="FERROCHELATASE, MITOCHONDRIAL"/>
    <property type="match status" value="1"/>
</dbReference>
<comment type="caution">
    <text evidence="11">The sequence shown here is derived from an EMBL/GenBank/DDBJ whole genome shotgun (WGS) entry which is preliminary data.</text>
</comment>
<dbReference type="NCBIfam" id="TIGR00109">
    <property type="entry name" value="hemH"/>
    <property type="match status" value="1"/>
</dbReference>
<keyword evidence="4 9" id="KW-0408">Iron</keyword>
<dbReference type="HAMAP" id="MF_00323">
    <property type="entry name" value="Ferrochelatase"/>
    <property type="match status" value="1"/>
</dbReference>
<evidence type="ECO:0000256" key="4">
    <source>
        <dbReference type="ARBA" id="ARBA00023004"/>
    </source>
</evidence>
<dbReference type="InterPro" id="IPR033659">
    <property type="entry name" value="Ferrochelatase_N"/>
</dbReference>
<dbReference type="InterPro" id="IPR033644">
    <property type="entry name" value="Ferrochelatase_C"/>
</dbReference>
<dbReference type="CDD" id="cd00419">
    <property type="entry name" value="Ferrochelatase_C"/>
    <property type="match status" value="1"/>
</dbReference>
<dbReference type="SUPFAM" id="SSF53800">
    <property type="entry name" value="Chelatase"/>
    <property type="match status" value="1"/>
</dbReference>
<dbReference type="EC" id="4.98.1.1" evidence="9"/>
<dbReference type="FunFam" id="3.40.50.1400:FF:000002">
    <property type="entry name" value="Ferrochelatase"/>
    <property type="match status" value="1"/>
</dbReference>
<comment type="pathway">
    <text evidence="9">Porphyrin-containing compound metabolism; protoheme biosynthesis; protoheme from protoporphyrin-IX: step 1/1.</text>
</comment>
<dbReference type="Proteomes" id="UP000033434">
    <property type="component" value="Unassembled WGS sequence"/>
</dbReference>
<evidence type="ECO:0000256" key="5">
    <source>
        <dbReference type="ARBA" id="ARBA00023133"/>
    </source>
</evidence>
<feature type="binding site" evidence="9">
    <location>
        <position position="294"/>
    </location>
    <ligand>
        <name>Fe(2+)</name>
        <dbReference type="ChEBI" id="CHEBI:29033"/>
    </ligand>
</feature>
<keyword evidence="2 9" id="KW-0963">Cytoplasm</keyword>
<dbReference type="GO" id="GO:0006783">
    <property type="term" value="P:heme biosynthetic process"/>
    <property type="evidence" value="ECO:0007669"/>
    <property type="project" value="UniProtKB-UniRule"/>
</dbReference>
<keyword evidence="6 9" id="KW-0456">Lyase</keyword>
<reference evidence="11 12" key="1">
    <citation type="journal article" date="2015" name="BMC Genomics">
        <title>Genome mining reveals unlocked bioactive potential of marine Gram-negative bacteria.</title>
        <authorList>
            <person name="Machado H."/>
            <person name="Sonnenschein E.C."/>
            <person name="Melchiorsen J."/>
            <person name="Gram L."/>
        </authorList>
    </citation>
    <scope>NUCLEOTIDE SEQUENCE [LARGE SCALE GENOMIC DNA]</scope>
    <source>
        <strain evidence="11 12">S4054</strain>
    </source>
</reference>
<dbReference type="GO" id="GO:0004325">
    <property type="term" value="F:ferrochelatase activity"/>
    <property type="evidence" value="ECO:0007669"/>
    <property type="project" value="UniProtKB-UniRule"/>
</dbReference>
<dbReference type="PANTHER" id="PTHR11108">
    <property type="entry name" value="FERROCHELATASE"/>
    <property type="match status" value="1"/>
</dbReference>
<name>A0A0F6AEI2_9GAMM</name>
<proteinExistence type="inferred from homology"/>
<evidence type="ECO:0000313" key="11">
    <source>
        <dbReference type="EMBL" id="KKE84221.1"/>
    </source>
</evidence>
<evidence type="ECO:0000256" key="8">
    <source>
        <dbReference type="ARBA" id="ARBA00024536"/>
    </source>
</evidence>
<evidence type="ECO:0000256" key="6">
    <source>
        <dbReference type="ARBA" id="ARBA00023239"/>
    </source>
</evidence>
<comment type="function">
    <text evidence="9">Catalyzes the ferrous insertion into protoporphyrin IX.</text>
</comment>
<dbReference type="PATRIC" id="fig|1129367.4.peg.1779"/>
<dbReference type="Pfam" id="PF00762">
    <property type="entry name" value="Ferrochelatase"/>
    <property type="match status" value="1"/>
</dbReference>
<organism evidence="11 12">
    <name type="scientific">Pseudoalteromonas luteoviolacea S4054</name>
    <dbReference type="NCBI Taxonomy" id="1129367"/>
    <lineage>
        <taxon>Bacteria</taxon>
        <taxon>Pseudomonadati</taxon>
        <taxon>Pseudomonadota</taxon>
        <taxon>Gammaproteobacteria</taxon>
        <taxon>Alteromonadales</taxon>
        <taxon>Pseudoalteromonadaceae</taxon>
        <taxon>Pseudoalteromonas</taxon>
    </lineage>
</organism>
<evidence type="ECO:0000256" key="3">
    <source>
        <dbReference type="ARBA" id="ARBA00022723"/>
    </source>
</evidence>
<comment type="catalytic activity">
    <reaction evidence="9">
        <text>heme b + 2 H(+) = protoporphyrin IX + Fe(2+)</text>
        <dbReference type="Rhea" id="RHEA:22584"/>
        <dbReference type="ChEBI" id="CHEBI:15378"/>
        <dbReference type="ChEBI" id="CHEBI:29033"/>
        <dbReference type="ChEBI" id="CHEBI:57306"/>
        <dbReference type="ChEBI" id="CHEBI:60344"/>
        <dbReference type="EC" id="4.98.1.1"/>
    </reaction>
</comment>
<comment type="catalytic activity">
    <reaction evidence="8">
        <text>Fe-coproporphyrin III + 2 H(+) = coproporphyrin III + Fe(2+)</text>
        <dbReference type="Rhea" id="RHEA:49572"/>
        <dbReference type="ChEBI" id="CHEBI:15378"/>
        <dbReference type="ChEBI" id="CHEBI:29033"/>
        <dbReference type="ChEBI" id="CHEBI:68438"/>
        <dbReference type="ChEBI" id="CHEBI:131725"/>
        <dbReference type="EC" id="4.99.1.9"/>
    </reaction>
    <physiologicalReaction direction="right-to-left" evidence="8">
        <dbReference type="Rhea" id="RHEA:49574"/>
    </physiologicalReaction>
</comment>
<accession>A0A0F6AEI2</accession>
<dbReference type="RefSeq" id="WP_046355488.1">
    <property type="nucleotide sequence ID" value="NZ_AUXW01000138.1"/>
</dbReference>
<evidence type="ECO:0000313" key="12">
    <source>
        <dbReference type="Proteomes" id="UP000033434"/>
    </source>
</evidence>